<dbReference type="EMBL" id="ACIL03000013">
    <property type="protein sequence ID" value="ESL03289.1"/>
    <property type="molecule type" value="Genomic_DNA"/>
</dbReference>
<evidence type="ECO:0000256" key="3">
    <source>
        <dbReference type="ARBA" id="ARBA00022729"/>
    </source>
</evidence>
<comment type="similarity">
    <text evidence="1">Belongs to the bacterial solute-binding protein 1 family.</text>
</comment>
<feature type="signal peptide" evidence="4">
    <location>
        <begin position="1"/>
        <end position="27"/>
    </location>
</feature>
<organism evidence="5 6">
    <name type="scientific">Catonella morbi ATCC 51271</name>
    <dbReference type="NCBI Taxonomy" id="592026"/>
    <lineage>
        <taxon>Bacteria</taxon>
        <taxon>Bacillati</taxon>
        <taxon>Bacillota</taxon>
        <taxon>Clostridia</taxon>
        <taxon>Lachnospirales</taxon>
        <taxon>Lachnospiraceae</taxon>
        <taxon>Catonella</taxon>
    </lineage>
</organism>
<dbReference type="InterPro" id="IPR006059">
    <property type="entry name" value="SBP"/>
</dbReference>
<proteinExistence type="inferred from homology"/>
<evidence type="ECO:0000256" key="2">
    <source>
        <dbReference type="ARBA" id="ARBA00022448"/>
    </source>
</evidence>
<dbReference type="PANTHER" id="PTHR30061">
    <property type="entry name" value="MALTOSE-BINDING PERIPLASMIC PROTEIN"/>
    <property type="match status" value="1"/>
</dbReference>
<dbReference type="GO" id="GO:0015768">
    <property type="term" value="P:maltose transport"/>
    <property type="evidence" value="ECO:0007669"/>
    <property type="project" value="TreeGrafter"/>
</dbReference>
<comment type="caution">
    <text evidence="5">The sequence shown here is derived from an EMBL/GenBank/DDBJ whole genome shotgun (WGS) entry which is preliminary data.</text>
</comment>
<evidence type="ECO:0000313" key="5">
    <source>
        <dbReference type="EMBL" id="ESL03289.1"/>
    </source>
</evidence>
<dbReference type="GO" id="GO:1901982">
    <property type="term" value="F:maltose binding"/>
    <property type="evidence" value="ECO:0007669"/>
    <property type="project" value="TreeGrafter"/>
</dbReference>
<dbReference type="Proteomes" id="UP000018227">
    <property type="component" value="Unassembled WGS sequence"/>
</dbReference>
<reference evidence="5 6" key="1">
    <citation type="submission" date="2013-06" db="EMBL/GenBank/DDBJ databases">
        <authorList>
            <person name="Weinstock G."/>
            <person name="Sodergren E."/>
            <person name="Clifton S."/>
            <person name="Fulton L."/>
            <person name="Fulton B."/>
            <person name="Courtney L."/>
            <person name="Fronick C."/>
            <person name="Harrison M."/>
            <person name="Strong C."/>
            <person name="Farmer C."/>
            <person name="Delahaunty K."/>
            <person name="Markovic C."/>
            <person name="Hall O."/>
            <person name="Minx P."/>
            <person name="Tomlinson C."/>
            <person name="Mitreva M."/>
            <person name="Nelson J."/>
            <person name="Hou S."/>
            <person name="Wollam A."/>
            <person name="Pepin K.H."/>
            <person name="Johnson M."/>
            <person name="Bhonagiri V."/>
            <person name="Nash W.E."/>
            <person name="Warren W."/>
            <person name="Chinwalla A."/>
            <person name="Mardis E.R."/>
            <person name="Wilson R.K."/>
        </authorList>
    </citation>
    <scope>NUCLEOTIDE SEQUENCE [LARGE SCALE GENOMIC DNA]</scope>
    <source>
        <strain evidence="5 6">ATCC 51271</strain>
    </source>
</reference>
<dbReference type="Pfam" id="PF13416">
    <property type="entry name" value="SBP_bac_8"/>
    <property type="match status" value="1"/>
</dbReference>
<keyword evidence="2" id="KW-0813">Transport</keyword>
<dbReference type="HOGENOM" id="CLU_031285_3_1_9"/>
<evidence type="ECO:0000313" key="6">
    <source>
        <dbReference type="Proteomes" id="UP000018227"/>
    </source>
</evidence>
<dbReference type="SUPFAM" id="SSF53850">
    <property type="entry name" value="Periplasmic binding protein-like II"/>
    <property type="match status" value="1"/>
</dbReference>
<dbReference type="STRING" id="592026.GCWU0000282_002163"/>
<protein>
    <submittedName>
        <fullName evidence="5">ABC transporter, solute-binding protein</fullName>
    </submittedName>
</protein>
<dbReference type="PANTHER" id="PTHR30061:SF50">
    <property type="entry name" value="MALTOSE_MALTODEXTRIN-BINDING PERIPLASMIC PROTEIN"/>
    <property type="match status" value="1"/>
</dbReference>
<dbReference type="AlphaFoldDB" id="V2XM88"/>
<feature type="chain" id="PRO_5004713949" evidence="4">
    <location>
        <begin position="28"/>
        <end position="444"/>
    </location>
</feature>
<dbReference type="InterPro" id="IPR006061">
    <property type="entry name" value="SBP_1_CS"/>
</dbReference>
<keyword evidence="6" id="KW-1185">Reference proteome</keyword>
<dbReference type="eggNOG" id="COG1653">
    <property type="taxonomic scope" value="Bacteria"/>
</dbReference>
<dbReference type="PROSITE" id="PS51257">
    <property type="entry name" value="PROKAR_LIPOPROTEIN"/>
    <property type="match status" value="1"/>
</dbReference>
<gene>
    <name evidence="5" type="ORF">GCWU0000282_002163</name>
</gene>
<evidence type="ECO:0000256" key="4">
    <source>
        <dbReference type="SAM" id="SignalP"/>
    </source>
</evidence>
<dbReference type="GO" id="GO:0055052">
    <property type="term" value="C:ATP-binding cassette (ABC) transporter complex, substrate-binding subunit-containing"/>
    <property type="evidence" value="ECO:0007669"/>
    <property type="project" value="TreeGrafter"/>
</dbReference>
<accession>V2XM88</accession>
<dbReference type="RefSeq" id="WP_023355031.1">
    <property type="nucleotide sequence ID" value="NZ_KI535368.1"/>
</dbReference>
<name>V2XM88_9FIRM</name>
<sequence length="444" mass="48573">MKKRSKSLIFALVAGIMCSSLVGCNKAAEEKGSKQVSSATASTVQVGSGEKSANGEREKISFWYLWGGDEAKLIEQMIAAYNKSQDKYEVVGTSTPDQQVIITAISGGQGPDITDDFGGNVPKYANENIAQNLDEFMKKDNFDASAFVDSALEQQKYDGSYYALPISVNTFALYYNKDLLDKAGITKLPTTLEELMEVSEKTTVVDNGVMKQIGAPFVPANYWPTTFAYAFGSDFGTPGNLTPDNEGFKKSLEFMESQVKKFGKDTMGNFVTSGNANLNTPQDPFLNGTQVFRIDGPWFYNMAKEAKVNFGMMPMPGAKSVNSDGWSIIDTSMLYISSTSTHKEGAWDFMKYMCMGDGNKLFCTLKGDLPPTKALLKDPEIASKSEAYGVYLDIIAKNNLRGLPSFLQTTEYSKAIRDAVNNVLLGDTTDKALSDLKEATKTLK</sequence>
<dbReference type="CDD" id="cd14748">
    <property type="entry name" value="PBP2_UgpB"/>
    <property type="match status" value="1"/>
</dbReference>
<dbReference type="Gene3D" id="3.40.190.10">
    <property type="entry name" value="Periplasmic binding protein-like II"/>
    <property type="match status" value="1"/>
</dbReference>
<dbReference type="GO" id="GO:0042956">
    <property type="term" value="P:maltodextrin transmembrane transport"/>
    <property type="evidence" value="ECO:0007669"/>
    <property type="project" value="TreeGrafter"/>
</dbReference>
<dbReference type="PROSITE" id="PS01037">
    <property type="entry name" value="SBP_BACTERIAL_1"/>
    <property type="match status" value="1"/>
</dbReference>
<evidence type="ECO:0000256" key="1">
    <source>
        <dbReference type="ARBA" id="ARBA00008520"/>
    </source>
</evidence>
<keyword evidence="3 4" id="KW-0732">Signal</keyword>
<dbReference type="GO" id="GO:0055085">
    <property type="term" value="P:transmembrane transport"/>
    <property type="evidence" value="ECO:0007669"/>
    <property type="project" value="InterPro"/>
</dbReference>